<evidence type="ECO:0000259" key="2">
    <source>
        <dbReference type="Pfam" id="PF11412"/>
    </source>
</evidence>
<gene>
    <name evidence="3" type="ORF">CLV41_1011181</name>
</gene>
<proteinExistence type="predicted"/>
<comment type="caution">
    <text evidence="3">The sequence shown here is derived from an EMBL/GenBank/DDBJ whole genome shotgun (WGS) entry which is preliminary data.</text>
</comment>
<evidence type="ECO:0000313" key="4">
    <source>
        <dbReference type="Proteomes" id="UP000236959"/>
    </source>
</evidence>
<keyword evidence="1" id="KW-0732">Signal</keyword>
<dbReference type="InterPro" id="IPR028250">
    <property type="entry name" value="DsbDN"/>
</dbReference>
<evidence type="ECO:0000313" key="3">
    <source>
        <dbReference type="EMBL" id="POF34723.1"/>
    </source>
</evidence>
<dbReference type="AlphaFoldDB" id="A0A2S3V4L5"/>
<evidence type="ECO:0000256" key="1">
    <source>
        <dbReference type="SAM" id="SignalP"/>
    </source>
</evidence>
<name>A0A2S3V4L5_9HYPH</name>
<keyword evidence="4" id="KW-1185">Reference proteome</keyword>
<dbReference type="Proteomes" id="UP000236959">
    <property type="component" value="Unassembled WGS sequence"/>
</dbReference>
<reference evidence="3 4" key="1">
    <citation type="submission" date="2018-01" db="EMBL/GenBank/DDBJ databases">
        <title>Genomic Encyclopedia of Archaeal and Bacterial Type Strains, Phase II (KMG-II): from individual species to whole genera.</title>
        <authorList>
            <person name="Goeker M."/>
        </authorList>
    </citation>
    <scope>NUCLEOTIDE SEQUENCE [LARGE SCALE GENOMIC DNA]</scope>
    <source>
        <strain evidence="3 4">DSM 17023</strain>
    </source>
</reference>
<dbReference type="EMBL" id="PPCN01000001">
    <property type="protein sequence ID" value="POF34723.1"/>
    <property type="molecule type" value="Genomic_DNA"/>
</dbReference>
<feature type="domain" description="Thiol:disulfide interchange protein DsbD N-terminal" evidence="2">
    <location>
        <begin position="44"/>
        <end position="148"/>
    </location>
</feature>
<protein>
    <submittedName>
        <fullName evidence="3">DsbC/DsbD-like thiol-disulfide interchange protein</fullName>
    </submittedName>
</protein>
<accession>A0A2S3V4L5</accession>
<dbReference type="RefSeq" id="WP_103221247.1">
    <property type="nucleotide sequence ID" value="NZ_PPCN01000001.1"/>
</dbReference>
<feature type="signal peptide" evidence="1">
    <location>
        <begin position="1"/>
        <end position="21"/>
    </location>
</feature>
<feature type="chain" id="PRO_5015453234" evidence="1">
    <location>
        <begin position="22"/>
        <end position="273"/>
    </location>
</feature>
<organism evidence="3 4">
    <name type="scientific">Roseibium marinum</name>
    <dbReference type="NCBI Taxonomy" id="281252"/>
    <lineage>
        <taxon>Bacteria</taxon>
        <taxon>Pseudomonadati</taxon>
        <taxon>Pseudomonadota</taxon>
        <taxon>Alphaproteobacteria</taxon>
        <taxon>Hyphomicrobiales</taxon>
        <taxon>Stappiaceae</taxon>
        <taxon>Roseibium</taxon>
    </lineage>
</organism>
<dbReference type="OrthoDB" id="9811036at2"/>
<dbReference type="Pfam" id="PF11412">
    <property type="entry name" value="DsbD_N"/>
    <property type="match status" value="1"/>
</dbReference>
<sequence length="273" mass="29081">MNRIALTFSLALLTLASPSRAAMTDWTEVQGGAVRLIASGTLVDGHYQAGLEFLLEPGWHTYWRYPGEAGIPPQITLSGADNLEDLEVLYPVPEHYDDGFSRSIVYHGGIVLPMQVVPEDPRKSVRLAVDVFFGICNEICVPGDASLSLDLDPGSEADTIAAKLIARDLAAVPVAGKNGDLEITSVVASRDRASLVIKARVAGAEAPELFVAGPEGSFIGLPELTGHTDGEALWKLPTRGLAVSDEDSMLRLVLSAGGRAIEHLHPVDPGWVK</sequence>